<evidence type="ECO:0000256" key="14">
    <source>
        <dbReference type="ARBA" id="ARBA00083640"/>
    </source>
</evidence>
<dbReference type="InterPro" id="IPR042203">
    <property type="entry name" value="Leu/Phe-tRNA_Trfase_C"/>
</dbReference>
<evidence type="ECO:0000256" key="2">
    <source>
        <dbReference type="ARBA" id="ARBA00022490"/>
    </source>
</evidence>
<evidence type="ECO:0000256" key="7">
    <source>
        <dbReference type="ARBA" id="ARBA00051538"/>
    </source>
</evidence>
<dbReference type="InterPro" id="IPR004616">
    <property type="entry name" value="Leu/Phe-tRNA_Trfase"/>
</dbReference>
<evidence type="ECO:0000256" key="5">
    <source>
        <dbReference type="ARBA" id="ARBA00050607"/>
    </source>
</evidence>
<evidence type="ECO:0000256" key="13">
    <source>
        <dbReference type="ARBA" id="ARBA00077165"/>
    </source>
</evidence>
<name>A0A918SVV6_9GAMM</name>
<comment type="similarity">
    <text evidence="9 15">Belongs to the L/F-transferase family.</text>
</comment>
<dbReference type="GO" id="GO:0008914">
    <property type="term" value="F:leucyl-tRNA--protein transferase activity"/>
    <property type="evidence" value="ECO:0007669"/>
    <property type="project" value="UniProtKB-UniRule"/>
</dbReference>
<dbReference type="SUPFAM" id="SSF55729">
    <property type="entry name" value="Acyl-CoA N-acyltransferases (Nat)"/>
    <property type="match status" value="1"/>
</dbReference>
<evidence type="ECO:0000256" key="12">
    <source>
        <dbReference type="ARBA" id="ARBA00077136"/>
    </source>
</evidence>
<dbReference type="GO" id="GO:0030163">
    <property type="term" value="P:protein catabolic process"/>
    <property type="evidence" value="ECO:0007669"/>
    <property type="project" value="UniProtKB-UniRule"/>
</dbReference>
<protein>
    <recommendedName>
        <fullName evidence="11 15">Leucyl/phenylalanyl-tRNA--protein transferase</fullName>
        <ecNumber evidence="10 15">2.3.2.6</ecNumber>
    </recommendedName>
    <alternativeName>
        <fullName evidence="12 15">L/F-transferase</fullName>
    </alternativeName>
    <alternativeName>
        <fullName evidence="13 15">Leucyltransferase</fullName>
    </alternativeName>
    <alternativeName>
        <fullName evidence="14 15">Phenyalanyltransferase</fullName>
    </alternativeName>
</protein>
<dbReference type="AlphaFoldDB" id="A0A918SVV6"/>
<evidence type="ECO:0000313" key="16">
    <source>
        <dbReference type="EMBL" id="GHA73151.1"/>
    </source>
</evidence>
<dbReference type="Gene3D" id="3.30.70.3550">
    <property type="entry name" value="Leucyl/phenylalanyl-tRNA-protein transferase, N-terminal domain"/>
    <property type="match status" value="1"/>
</dbReference>
<dbReference type="EC" id="2.3.2.6" evidence="10 15"/>
<dbReference type="Pfam" id="PF03588">
    <property type="entry name" value="Leu_Phe_trans"/>
    <property type="match status" value="1"/>
</dbReference>
<comment type="catalytic activity">
    <reaction evidence="7 15">
        <text>N-terminal L-lysyl-[protein] + L-leucyl-tRNA(Leu) = N-terminal L-leucyl-L-lysyl-[protein] + tRNA(Leu) + H(+)</text>
        <dbReference type="Rhea" id="RHEA:12340"/>
        <dbReference type="Rhea" id="RHEA-COMP:9613"/>
        <dbReference type="Rhea" id="RHEA-COMP:9622"/>
        <dbReference type="Rhea" id="RHEA-COMP:12670"/>
        <dbReference type="Rhea" id="RHEA-COMP:12671"/>
        <dbReference type="ChEBI" id="CHEBI:15378"/>
        <dbReference type="ChEBI" id="CHEBI:65249"/>
        <dbReference type="ChEBI" id="CHEBI:78442"/>
        <dbReference type="ChEBI" id="CHEBI:78494"/>
        <dbReference type="ChEBI" id="CHEBI:133043"/>
        <dbReference type="EC" id="2.3.2.6"/>
    </reaction>
</comment>
<evidence type="ECO:0000256" key="4">
    <source>
        <dbReference type="ARBA" id="ARBA00023315"/>
    </source>
</evidence>
<reference evidence="16" key="2">
    <citation type="submission" date="2020-09" db="EMBL/GenBank/DDBJ databases">
        <authorList>
            <person name="Sun Q."/>
            <person name="Kim S."/>
        </authorList>
    </citation>
    <scope>NUCLEOTIDE SEQUENCE</scope>
    <source>
        <strain evidence="16">KCTC 23077</strain>
    </source>
</reference>
<accession>A0A918SVV6</accession>
<evidence type="ECO:0000256" key="3">
    <source>
        <dbReference type="ARBA" id="ARBA00022679"/>
    </source>
</evidence>
<dbReference type="EMBL" id="BMYD01000001">
    <property type="protein sequence ID" value="GHA73151.1"/>
    <property type="molecule type" value="Genomic_DNA"/>
</dbReference>
<comment type="caution">
    <text evidence="16">The sequence shown here is derived from an EMBL/GenBank/DDBJ whole genome shotgun (WGS) entry which is preliminary data.</text>
</comment>
<dbReference type="PANTHER" id="PTHR30098">
    <property type="entry name" value="LEUCYL/PHENYLALANYL-TRNA--PROTEIN TRANSFERASE"/>
    <property type="match status" value="1"/>
</dbReference>
<dbReference type="PANTHER" id="PTHR30098:SF2">
    <property type="entry name" value="LEUCYL_PHENYLALANYL-TRNA--PROTEIN TRANSFERASE"/>
    <property type="match status" value="1"/>
</dbReference>
<dbReference type="Gene3D" id="3.40.630.70">
    <property type="entry name" value="Leucyl/phenylalanyl-tRNA-protein transferase, C-terminal domain"/>
    <property type="match status" value="1"/>
</dbReference>
<keyword evidence="17" id="KW-1185">Reference proteome</keyword>
<dbReference type="InterPro" id="IPR016181">
    <property type="entry name" value="Acyl_CoA_acyltransferase"/>
</dbReference>
<keyword evidence="4 15" id="KW-0012">Acyltransferase</keyword>
<organism evidence="16 17">
    <name type="scientific">Cognatilysobacter bugurensis</name>
    <dbReference type="NCBI Taxonomy" id="543356"/>
    <lineage>
        <taxon>Bacteria</taxon>
        <taxon>Pseudomonadati</taxon>
        <taxon>Pseudomonadota</taxon>
        <taxon>Gammaproteobacteria</taxon>
        <taxon>Lysobacterales</taxon>
        <taxon>Lysobacteraceae</taxon>
        <taxon>Cognatilysobacter</taxon>
    </lineage>
</organism>
<proteinExistence type="inferred from homology"/>
<evidence type="ECO:0000256" key="6">
    <source>
        <dbReference type="ARBA" id="ARBA00050652"/>
    </source>
</evidence>
<evidence type="ECO:0000256" key="8">
    <source>
        <dbReference type="ARBA" id="ARBA00054043"/>
    </source>
</evidence>
<evidence type="ECO:0000256" key="15">
    <source>
        <dbReference type="HAMAP-Rule" id="MF_00688"/>
    </source>
</evidence>
<evidence type="ECO:0000256" key="9">
    <source>
        <dbReference type="ARBA" id="ARBA00061535"/>
    </source>
</evidence>
<dbReference type="FunFam" id="3.30.70.3550:FF:000001">
    <property type="entry name" value="Leucyl/phenylalanyl-tRNA--protein transferase"/>
    <property type="match status" value="1"/>
</dbReference>
<evidence type="ECO:0000313" key="17">
    <source>
        <dbReference type="Proteomes" id="UP000646426"/>
    </source>
</evidence>
<evidence type="ECO:0000256" key="10">
    <source>
        <dbReference type="ARBA" id="ARBA00066767"/>
    </source>
</evidence>
<comment type="function">
    <text evidence="8 15">Functions in the N-end rule pathway of protein degradation where it conjugates Leu, Phe and, less efficiently, Met from aminoacyl-tRNAs to the N-termini of proteins containing an N-terminal arginine or lysine.</text>
</comment>
<comment type="catalytic activity">
    <reaction evidence="6 15">
        <text>N-terminal L-arginyl-[protein] + L-leucyl-tRNA(Leu) = N-terminal L-leucyl-L-arginyl-[protein] + tRNA(Leu) + H(+)</text>
        <dbReference type="Rhea" id="RHEA:50416"/>
        <dbReference type="Rhea" id="RHEA-COMP:9613"/>
        <dbReference type="Rhea" id="RHEA-COMP:9622"/>
        <dbReference type="Rhea" id="RHEA-COMP:12672"/>
        <dbReference type="Rhea" id="RHEA-COMP:12673"/>
        <dbReference type="ChEBI" id="CHEBI:15378"/>
        <dbReference type="ChEBI" id="CHEBI:64719"/>
        <dbReference type="ChEBI" id="CHEBI:78442"/>
        <dbReference type="ChEBI" id="CHEBI:78494"/>
        <dbReference type="ChEBI" id="CHEBI:133044"/>
        <dbReference type="EC" id="2.3.2.6"/>
    </reaction>
</comment>
<keyword evidence="2 15" id="KW-0963">Cytoplasm</keyword>
<dbReference type="NCBIfam" id="TIGR00667">
    <property type="entry name" value="aat"/>
    <property type="match status" value="1"/>
</dbReference>
<evidence type="ECO:0000256" key="11">
    <source>
        <dbReference type="ARBA" id="ARBA00074372"/>
    </source>
</evidence>
<evidence type="ECO:0000256" key="1">
    <source>
        <dbReference type="ARBA" id="ARBA00004496"/>
    </source>
</evidence>
<reference evidence="16" key="1">
    <citation type="journal article" date="2014" name="Int. J. Syst. Evol. Microbiol.">
        <title>Complete genome sequence of Corynebacterium casei LMG S-19264T (=DSM 44701T), isolated from a smear-ripened cheese.</title>
        <authorList>
            <consortium name="US DOE Joint Genome Institute (JGI-PGF)"/>
            <person name="Walter F."/>
            <person name="Albersmeier A."/>
            <person name="Kalinowski J."/>
            <person name="Ruckert C."/>
        </authorList>
    </citation>
    <scope>NUCLEOTIDE SEQUENCE</scope>
    <source>
        <strain evidence="16">KCTC 23077</strain>
    </source>
</reference>
<dbReference type="HAMAP" id="MF_00688">
    <property type="entry name" value="Leu_Phe_trans"/>
    <property type="match status" value="1"/>
</dbReference>
<dbReference type="InterPro" id="IPR042221">
    <property type="entry name" value="Leu/Phe-tRNA_Trfase_N"/>
</dbReference>
<keyword evidence="3 15" id="KW-0808">Transferase</keyword>
<comment type="subcellular location">
    <subcellularLocation>
        <location evidence="1 15">Cytoplasm</location>
    </subcellularLocation>
</comment>
<dbReference type="Proteomes" id="UP000646426">
    <property type="component" value="Unassembled WGS sequence"/>
</dbReference>
<dbReference type="GO" id="GO:0005737">
    <property type="term" value="C:cytoplasm"/>
    <property type="evidence" value="ECO:0007669"/>
    <property type="project" value="UniProtKB-SubCell"/>
</dbReference>
<sequence length="270" mass="30369">MFCSTRKCWRSAPLSSEPTMPLRPILLPADPQTPFPPVEWALREPCGLLAIGGDLSIERLLNAYRHGIFPWYSEGQPILWWSPDPRAVFETRCFALPSRFRRSLRQLPWRVTADQAFDAVINACASVPRRHQDGTWIVPEMLEAYRQFHEAGHAHSIEVWSGDRLVGGLYGVAIGRMFYGESMFSLESGASKAALGALMSRMREWGWPLLDAQVENPHLMQLGARRMPRTDFSQTVSELVRQSGNTGNWSALFGEIDTAQLAASRPALET</sequence>
<gene>
    <name evidence="15 16" type="primary">aat</name>
    <name evidence="16" type="ORF">GCM10007067_07240</name>
</gene>
<comment type="catalytic activity">
    <reaction evidence="5 15">
        <text>L-phenylalanyl-tRNA(Phe) + an N-terminal L-alpha-aminoacyl-[protein] = an N-terminal L-phenylalanyl-L-alpha-aminoacyl-[protein] + tRNA(Phe)</text>
        <dbReference type="Rhea" id="RHEA:43632"/>
        <dbReference type="Rhea" id="RHEA-COMP:9668"/>
        <dbReference type="Rhea" id="RHEA-COMP:9699"/>
        <dbReference type="Rhea" id="RHEA-COMP:10636"/>
        <dbReference type="Rhea" id="RHEA-COMP:10637"/>
        <dbReference type="ChEBI" id="CHEBI:78442"/>
        <dbReference type="ChEBI" id="CHEBI:78531"/>
        <dbReference type="ChEBI" id="CHEBI:78597"/>
        <dbReference type="ChEBI" id="CHEBI:83561"/>
        <dbReference type="EC" id="2.3.2.6"/>
    </reaction>
</comment>